<dbReference type="GO" id="GO:0003677">
    <property type="term" value="F:DNA binding"/>
    <property type="evidence" value="ECO:0007669"/>
    <property type="project" value="UniProtKB-UniRule"/>
</dbReference>
<evidence type="ECO:0000313" key="5">
    <source>
        <dbReference type="Proteomes" id="UP000295418"/>
    </source>
</evidence>
<keyword evidence="1 2" id="KW-0238">DNA-binding</keyword>
<feature type="domain" description="HTH tetR-type" evidence="3">
    <location>
        <begin position="11"/>
        <end position="71"/>
    </location>
</feature>
<dbReference type="InterPro" id="IPR001647">
    <property type="entry name" value="HTH_TetR"/>
</dbReference>
<dbReference type="Gene3D" id="1.10.357.10">
    <property type="entry name" value="Tetracycline Repressor, domain 2"/>
    <property type="match status" value="1"/>
</dbReference>
<dbReference type="AlphaFoldDB" id="A0A4R4E4L7"/>
<organism evidence="4 5">
    <name type="scientific">Paenibacillus albiflavus</name>
    <dbReference type="NCBI Taxonomy" id="2545760"/>
    <lineage>
        <taxon>Bacteria</taxon>
        <taxon>Bacillati</taxon>
        <taxon>Bacillota</taxon>
        <taxon>Bacilli</taxon>
        <taxon>Bacillales</taxon>
        <taxon>Paenibacillaceae</taxon>
        <taxon>Paenibacillus</taxon>
    </lineage>
</organism>
<proteinExistence type="predicted"/>
<dbReference type="InterPro" id="IPR009057">
    <property type="entry name" value="Homeodomain-like_sf"/>
</dbReference>
<dbReference type="Proteomes" id="UP000295418">
    <property type="component" value="Unassembled WGS sequence"/>
</dbReference>
<evidence type="ECO:0000259" key="3">
    <source>
        <dbReference type="PROSITE" id="PS50977"/>
    </source>
</evidence>
<accession>A0A4R4E4L7</accession>
<dbReference type="PANTHER" id="PTHR43479">
    <property type="entry name" value="ACREF/ENVCD OPERON REPRESSOR-RELATED"/>
    <property type="match status" value="1"/>
</dbReference>
<name>A0A4R4E4L7_9BACL</name>
<keyword evidence="5" id="KW-1185">Reference proteome</keyword>
<evidence type="ECO:0000313" key="4">
    <source>
        <dbReference type="EMBL" id="TCZ73793.1"/>
    </source>
</evidence>
<dbReference type="SUPFAM" id="SSF46689">
    <property type="entry name" value="Homeodomain-like"/>
    <property type="match status" value="1"/>
</dbReference>
<dbReference type="RefSeq" id="WP_132419930.1">
    <property type="nucleotide sequence ID" value="NZ_SKFG01000029.1"/>
</dbReference>
<dbReference type="InterPro" id="IPR050624">
    <property type="entry name" value="HTH-type_Tx_Regulator"/>
</dbReference>
<dbReference type="Pfam" id="PF14278">
    <property type="entry name" value="TetR_C_8"/>
    <property type="match status" value="1"/>
</dbReference>
<evidence type="ECO:0000256" key="2">
    <source>
        <dbReference type="PROSITE-ProRule" id="PRU00335"/>
    </source>
</evidence>
<dbReference type="InterPro" id="IPR039532">
    <property type="entry name" value="TetR_C_Firmicutes"/>
</dbReference>
<dbReference type="OrthoDB" id="9810250at2"/>
<comment type="caution">
    <text evidence="4">The sequence shown here is derived from an EMBL/GenBank/DDBJ whole genome shotgun (WGS) entry which is preliminary data.</text>
</comment>
<gene>
    <name evidence="4" type="ORF">E0485_20460</name>
</gene>
<dbReference type="EMBL" id="SKFG01000029">
    <property type="protein sequence ID" value="TCZ73793.1"/>
    <property type="molecule type" value="Genomic_DNA"/>
</dbReference>
<sequence length="206" mass="23819">MDQEKMDRRIAKTRIAIKNVFTELIDEIGFDAVTVKNITDKANINRSTFYLHYRDKYDLLEKSEEEIIQKIEEISKSIRRLTPKELNNLYSDNKPFPFVIKLAEYFRDNAAFLKVILGPKGDLSFQEKIKTILEKNIVENVRAIFGEGTFHVPIDVFMAYIISAHVGSILHWLNTGMKQSPEEIATIIFNLTFQGPVNAIGFKKFQ</sequence>
<feature type="DNA-binding region" description="H-T-H motif" evidence="2">
    <location>
        <begin position="34"/>
        <end position="53"/>
    </location>
</feature>
<protein>
    <submittedName>
        <fullName evidence="4">TetR/AcrR family transcriptional regulator</fullName>
    </submittedName>
</protein>
<dbReference type="PANTHER" id="PTHR43479:SF7">
    <property type="entry name" value="TETR-FAMILY TRANSCRIPTIONAL REGULATOR"/>
    <property type="match status" value="1"/>
</dbReference>
<dbReference type="Pfam" id="PF00440">
    <property type="entry name" value="TetR_N"/>
    <property type="match status" value="1"/>
</dbReference>
<evidence type="ECO:0000256" key="1">
    <source>
        <dbReference type="ARBA" id="ARBA00023125"/>
    </source>
</evidence>
<dbReference type="PROSITE" id="PS50977">
    <property type="entry name" value="HTH_TETR_2"/>
    <property type="match status" value="1"/>
</dbReference>
<reference evidence="4 5" key="1">
    <citation type="submission" date="2019-03" db="EMBL/GenBank/DDBJ databases">
        <authorList>
            <person name="Kim M.K.M."/>
        </authorList>
    </citation>
    <scope>NUCLEOTIDE SEQUENCE [LARGE SCALE GENOMIC DNA]</scope>
    <source>
        <strain evidence="4 5">18JY21-1</strain>
    </source>
</reference>